<keyword evidence="1" id="KW-0472">Membrane</keyword>
<keyword evidence="1" id="KW-0812">Transmembrane</keyword>
<accession>A0A6A6QQ97</accession>
<evidence type="ECO:0000313" key="2">
    <source>
        <dbReference type="EMBL" id="KAF2494571.1"/>
    </source>
</evidence>
<gene>
    <name evidence="2" type="ORF">BU16DRAFT_42979</name>
</gene>
<evidence type="ECO:0000256" key="1">
    <source>
        <dbReference type="SAM" id="Phobius"/>
    </source>
</evidence>
<dbReference type="Proteomes" id="UP000799750">
    <property type="component" value="Unassembled WGS sequence"/>
</dbReference>
<dbReference type="AlphaFoldDB" id="A0A6A6QQ97"/>
<protein>
    <submittedName>
        <fullName evidence="2">Uncharacterized protein</fullName>
    </submittedName>
</protein>
<organism evidence="2 3">
    <name type="scientific">Lophium mytilinum</name>
    <dbReference type="NCBI Taxonomy" id="390894"/>
    <lineage>
        <taxon>Eukaryota</taxon>
        <taxon>Fungi</taxon>
        <taxon>Dikarya</taxon>
        <taxon>Ascomycota</taxon>
        <taxon>Pezizomycotina</taxon>
        <taxon>Dothideomycetes</taxon>
        <taxon>Pleosporomycetidae</taxon>
        <taxon>Mytilinidiales</taxon>
        <taxon>Mytilinidiaceae</taxon>
        <taxon>Lophium</taxon>
    </lineage>
</organism>
<sequence>MNTYLVLDCERCGGGWKCCPSCTACHDTSPTPNLTSFKAGRPGIPCAPAIKVFLLWVVMELLILVCGWRTIAFSPRAATGNTVLWGPRGTP</sequence>
<keyword evidence="1" id="KW-1133">Transmembrane helix</keyword>
<dbReference type="EMBL" id="MU004190">
    <property type="protein sequence ID" value="KAF2494571.1"/>
    <property type="molecule type" value="Genomic_DNA"/>
</dbReference>
<evidence type="ECO:0000313" key="3">
    <source>
        <dbReference type="Proteomes" id="UP000799750"/>
    </source>
</evidence>
<keyword evidence="3" id="KW-1185">Reference proteome</keyword>
<proteinExistence type="predicted"/>
<reference evidence="2" key="1">
    <citation type="journal article" date="2020" name="Stud. Mycol.">
        <title>101 Dothideomycetes genomes: a test case for predicting lifestyles and emergence of pathogens.</title>
        <authorList>
            <person name="Haridas S."/>
            <person name="Albert R."/>
            <person name="Binder M."/>
            <person name="Bloem J."/>
            <person name="Labutti K."/>
            <person name="Salamov A."/>
            <person name="Andreopoulos B."/>
            <person name="Baker S."/>
            <person name="Barry K."/>
            <person name="Bills G."/>
            <person name="Bluhm B."/>
            <person name="Cannon C."/>
            <person name="Castanera R."/>
            <person name="Culley D."/>
            <person name="Daum C."/>
            <person name="Ezra D."/>
            <person name="Gonzalez J."/>
            <person name="Henrissat B."/>
            <person name="Kuo A."/>
            <person name="Liang C."/>
            <person name="Lipzen A."/>
            <person name="Lutzoni F."/>
            <person name="Magnuson J."/>
            <person name="Mondo S."/>
            <person name="Nolan M."/>
            <person name="Ohm R."/>
            <person name="Pangilinan J."/>
            <person name="Park H.-J."/>
            <person name="Ramirez L."/>
            <person name="Alfaro M."/>
            <person name="Sun H."/>
            <person name="Tritt A."/>
            <person name="Yoshinaga Y."/>
            <person name="Zwiers L.-H."/>
            <person name="Turgeon B."/>
            <person name="Goodwin S."/>
            <person name="Spatafora J."/>
            <person name="Crous P."/>
            <person name="Grigoriev I."/>
        </authorList>
    </citation>
    <scope>NUCLEOTIDE SEQUENCE</scope>
    <source>
        <strain evidence="2">CBS 269.34</strain>
    </source>
</reference>
<feature type="transmembrane region" description="Helical" evidence="1">
    <location>
        <begin position="49"/>
        <end position="68"/>
    </location>
</feature>
<name>A0A6A6QQ97_9PEZI</name>